<evidence type="ECO:0000259" key="2">
    <source>
        <dbReference type="PROSITE" id="PS51898"/>
    </source>
</evidence>
<sequence>MDVDAPHECRHTFRSQLDSAGANKVCIDLMMGHKSKGTSERVYTHKTIQELKENIELITH</sequence>
<proteinExistence type="predicted"/>
<dbReference type="GO" id="GO:0015074">
    <property type="term" value="P:DNA integration"/>
    <property type="evidence" value="ECO:0007669"/>
    <property type="project" value="InterPro"/>
</dbReference>
<name>K1SHQ4_9ZZZZ</name>
<accession>K1SHQ4</accession>
<organism evidence="3">
    <name type="scientific">human gut metagenome</name>
    <dbReference type="NCBI Taxonomy" id="408170"/>
    <lineage>
        <taxon>unclassified sequences</taxon>
        <taxon>metagenomes</taxon>
        <taxon>organismal metagenomes</taxon>
    </lineage>
</organism>
<dbReference type="SUPFAM" id="SSF56349">
    <property type="entry name" value="DNA breaking-rejoining enzymes"/>
    <property type="match status" value="1"/>
</dbReference>
<keyword evidence="1" id="KW-0233">DNA recombination</keyword>
<dbReference type="GO" id="GO:0003677">
    <property type="term" value="F:DNA binding"/>
    <property type="evidence" value="ECO:0007669"/>
    <property type="project" value="InterPro"/>
</dbReference>
<dbReference type="GO" id="GO:0006310">
    <property type="term" value="P:DNA recombination"/>
    <property type="evidence" value="ECO:0007669"/>
    <property type="project" value="UniProtKB-KW"/>
</dbReference>
<dbReference type="EMBL" id="AJWY01011230">
    <property type="protein sequence ID" value="EKC53320.1"/>
    <property type="molecule type" value="Genomic_DNA"/>
</dbReference>
<evidence type="ECO:0000313" key="3">
    <source>
        <dbReference type="EMBL" id="EKC53320.1"/>
    </source>
</evidence>
<dbReference type="InterPro" id="IPR002104">
    <property type="entry name" value="Integrase_catalytic"/>
</dbReference>
<dbReference type="PROSITE" id="PS51898">
    <property type="entry name" value="TYR_RECOMBINASE"/>
    <property type="match status" value="1"/>
</dbReference>
<dbReference type="Gene3D" id="1.10.443.10">
    <property type="entry name" value="Intergrase catalytic core"/>
    <property type="match status" value="1"/>
</dbReference>
<dbReference type="Pfam" id="PF00589">
    <property type="entry name" value="Phage_integrase"/>
    <property type="match status" value="1"/>
</dbReference>
<protein>
    <submittedName>
        <fullName evidence="3">Phage integrase family</fullName>
    </submittedName>
</protein>
<dbReference type="AlphaFoldDB" id="K1SHQ4"/>
<dbReference type="InterPro" id="IPR011010">
    <property type="entry name" value="DNA_brk_join_enz"/>
</dbReference>
<dbReference type="InterPro" id="IPR013762">
    <property type="entry name" value="Integrase-like_cat_sf"/>
</dbReference>
<gene>
    <name evidence="3" type="ORF">LEA_16436</name>
</gene>
<evidence type="ECO:0000256" key="1">
    <source>
        <dbReference type="ARBA" id="ARBA00023172"/>
    </source>
</evidence>
<feature type="domain" description="Tyr recombinase" evidence="2">
    <location>
        <begin position="1"/>
        <end position="56"/>
    </location>
</feature>
<comment type="caution">
    <text evidence="3">The sequence shown here is derived from an EMBL/GenBank/DDBJ whole genome shotgun (WGS) entry which is preliminary data.</text>
</comment>
<reference evidence="3" key="1">
    <citation type="journal article" date="2013" name="Environ. Microbiol.">
        <title>Microbiota from the distal guts of lean and obese adolescents exhibit partial functional redundancy besides clear differences in community structure.</title>
        <authorList>
            <person name="Ferrer M."/>
            <person name="Ruiz A."/>
            <person name="Lanza F."/>
            <person name="Haange S.B."/>
            <person name="Oberbach A."/>
            <person name="Till H."/>
            <person name="Bargiela R."/>
            <person name="Campoy C."/>
            <person name="Segura M.T."/>
            <person name="Richter M."/>
            <person name="von Bergen M."/>
            <person name="Seifert J."/>
            <person name="Suarez A."/>
        </authorList>
    </citation>
    <scope>NUCLEOTIDE SEQUENCE</scope>
</reference>